<dbReference type="Proteomes" id="UP000489600">
    <property type="component" value="Unassembled WGS sequence"/>
</dbReference>
<keyword evidence="1" id="KW-0175">Coiled coil</keyword>
<feature type="coiled-coil region" evidence="1">
    <location>
        <begin position="5"/>
        <end position="32"/>
    </location>
</feature>
<protein>
    <submittedName>
        <fullName evidence="2">Uncharacterized protein</fullName>
    </submittedName>
</protein>
<accession>A0A565AMQ4</accession>
<evidence type="ECO:0000313" key="2">
    <source>
        <dbReference type="EMBL" id="VVA90730.1"/>
    </source>
</evidence>
<dbReference type="EMBL" id="CABITT030000001">
    <property type="protein sequence ID" value="VVA90730.1"/>
    <property type="molecule type" value="Genomic_DNA"/>
</dbReference>
<gene>
    <name evidence="2" type="ORF">ANE_LOCUS1175</name>
</gene>
<dbReference type="AlphaFoldDB" id="A0A565AMQ4"/>
<name>A0A565AMQ4_9BRAS</name>
<proteinExistence type="predicted"/>
<comment type="caution">
    <text evidence="2">The sequence shown here is derived from an EMBL/GenBank/DDBJ whole genome shotgun (WGS) entry which is preliminary data.</text>
</comment>
<keyword evidence="3" id="KW-1185">Reference proteome</keyword>
<reference evidence="2" key="1">
    <citation type="submission" date="2019-07" db="EMBL/GenBank/DDBJ databases">
        <authorList>
            <person name="Dittberner H."/>
        </authorList>
    </citation>
    <scope>NUCLEOTIDE SEQUENCE [LARGE SCALE GENOMIC DNA]</scope>
</reference>
<organism evidence="2 3">
    <name type="scientific">Arabis nemorensis</name>
    <dbReference type="NCBI Taxonomy" id="586526"/>
    <lineage>
        <taxon>Eukaryota</taxon>
        <taxon>Viridiplantae</taxon>
        <taxon>Streptophyta</taxon>
        <taxon>Embryophyta</taxon>
        <taxon>Tracheophyta</taxon>
        <taxon>Spermatophyta</taxon>
        <taxon>Magnoliopsida</taxon>
        <taxon>eudicotyledons</taxon>
        <taxon>Gunneridae</taxon>
        <taxon>Pentapetalae</taxon>
        <taxon>rosids</taxon>
        <taxon>malvids</taxon>
        <taxon>Brassicales</taxon>
        <taxon>Brassicaceae</taxon>
        <taxon>Arabideae</taxon>
        <taxon>Arabis</taxon>
    </lineage>
</organism>
<evidence type="ECO:0000256" key="1">
    <source>
        <dbReference type="SAM" id="Coils"/>
    </source>
</evidence>
<sequence>MRLVCEKKEEELEEREKKVELLSKLIDEKSCELDRSRRVKDFDLKEKVSIERRSKEAEVVALSLEQLEAKEKELSLLDEAVKEKLAEFEKKNRKKKLRRLRSRPSFLS</sequence>
<evidence type="ECO:0000313" key="3">
    <source>
        <dbReference type="Proteomes" id="UP000489600"/>
    </source>
</evidence>